<organism evidence="1 2">
    <name type="scientific">Sphingobacterium faecale</name>
    <dbReference type="NCBI Taxonomy" id="2803775"/>
    <lineage>
        <taxon>Bacteria</taxon>
        <taxon>Pseudomonadati</taxon>
        <taxon>Bacteroidota</taxon>
        <taxon>Sphingobacteriia</taxon>
        <taxon>Sphingobacteriales</taxon>
        <taxon>Sphingobacteriaceae</taxon>
        <taxon>Sphingobacterium</taxon>
    </lineage>
</organism>
<dbReference type="SUPFAM" id="SSF47413">
    <property type="entry name" value="lambda repressor-like DNA-binding domains"/>
    <property type="match status" value="1"/>
</dbReference>
<sequence>MEDLLKSNPLYRIEYELIKNVKAIRTIKGLSQEKLSNNMGLFKTFVSNCESLGEDQKYNIRHLGLLKKALNLDSLDELFPNGIPADEQIIIRYKKVPKKKADGTDSKLFETVVVDIILAEEETKAASNKRKKYKND</sequence>
<reference evidence="1 2" key="1">
    <citation type="submission" date="2021-01" db="EMBL/GenBank/DDBJ databases">
        <title>C459-1 draft genome sequence.</title>
        <authorList>
            <person name="Zhang X.-F."/>
        </authorList>
    </citation>
    <scope>NUCLEOTIDE SEQUENCE [LARGE SCALE GENOMIC DNA]</scope>
    <source>
        <strain evidence="2">C459-1</strain>
    </source>
</reference>
<evidence type="ECO:0000313" key="2">
    <source>
        <dbReference type="Proteomes" id="UP000625283"/>
    </source>
</evidence>
<name>A0ABS1QZY9_9SPHI</name>
<proteinExistence type="predicted"/>
<protein>
    <submittedName>
        <fullName evidence="1">XRE family transcriptional regulator</fullName>
    </submittedName>
</protein>
<dbReference type="InterPro" id="IPR010982">
    <property type="entry name" value="Lambda_DNA-bd_dom_sf"/>
</dbReference>
<accession>A0ABS1QZY9</accession>
<dbReference type="Gene3D" id="1.10.260.40">
    <property type="entry name" value="lambda repressor-like DNA-binding domains"/>
    <property type="match status" value="1"/>
</dbReference>
<comment type="caution">
    <text evidence="1">The sequence shown here is derived from an EMBL/GenBank/DDBJ whole genome shotgun (WGS) entry which is preliminary data.</text>
</comment>
<dbReference type="RefSeq" id="WP_202101037.1">
    <property type="nucleotide sequence ID" value="NZ_JAERTY010000001.1"/>
</dbReference>
<dbReference type="Proteomes" id="UP000625283">
    <property type="component" value="Unassembled WGS sequence"/>
</dbReference>
<gene>
    <name evidence="1" type="ORF">JKG61_00480</name>
</gene>
<dbReference type="EMBL" id="JAERTY010000001">
    <property type="protein sequence ID" value="MBL1407216.1"/>
    <property type="molecule type" value="Genomic_DNA"/>
</dbReference>
<evidence type="ECO:0000313" key="1">
    <source>
        <dbReference type="EMBL" id="MBL1407216.1"/>
    </source>
</evidence>
<keyword evidence="2" id="KW-1185">Reference proteome</keyword>